<proteinExistence type="predicted"/>
<evidence type="ECO:0000313" key="3">
    <source>
        <dbReference type="Proteomes" id="UP000199598"/>
    </source>
</evidence>
<comment type="caution">
    <text evidence="2">The sequence shown here is derived from an EMBL/GenBank/DDBJ whole genome shotgun (WGS) entry which is preliminary data.</text>
</comment>
<sequence length="379" mass="42277">MTDCEDLIGRMYSSVVLGQDLGQVFEGLAASHPDVLIGVQVQCYLNNDYYYMSFQNAAEGMVADMNEAGACNPFPPLAAIAPFQSVLYSERYIPPDVVKRSEFYERVLAKQNTFDRSRGFLMHRQGGDAAIVAFTMPDDFVGKEDQILCDTLERIRPHFQRAFSLALELRQREQWVPSDSHWLERVPSAAMILDRGLHVSAANVEAERLFQSSNLIQVDCRGELSVRSHNQRKLLEETASRVRLGKMPIGPLALQSEQMRGALFAMTPIRGLERSPVYLDCFVPADDAVLAIVIDPSVVSVAPVNYLQECMDVTKREAELIQNLVVGLSMRETADKMHISYNTARNHMARITEKAGFGSQSELVRIASDLAARVPSSLS</sequence>
<gene>
    <name evidence="2" type="ORF">SAMN04488518_11798</name>
</gene>
<dbReference type="Proteomes" id="UP000199598">
    <property type="component" value="Unassembled WGS sequence"/>
</dbReference>
<dbReference type="RefSeq" id="WP_093523661.1">
    <property type="nucleotide sequence ID" value="NZ_FOSK01000017.1"/>
</dbReference>
<keyword evidence="3" id="KW-1185">Reference proteome</keyword>
<dbReference type="InterPro" id="IPR000792">
    <property type="entry name" value="Tscrpt_reg_LuxR_C"/>
</dbReference>
<protein>
    <submittedName>
        <fullName evidence="2">DNA-binding transcriptional regulator, CsgD family</fullName>
    </submittedName>
</protein>
<reference evidence="2 3" key="1">
    <citation type="submission" date="2016-10" db="EMBL/GenBank/DDBJ databases">
        <authorList>
            <person name="Varghese N."/>
            <person name="Submissions S."/>
        </authorList>
    </citation>
    <scope>NUCLEOTIDE SEQUENCE [LARGE SCALE GENOMIC DNA]</scope>
    <source>
        <strain evidence="2 3">DSM 16392</strain>
    </source>
</reference>
<dbReference type="SUPFAM" id="SSF46894">
    <property type="entry name" value="C-terminal effector domain of the bipartite response regulators"/>
    <property type="match status" value="1"/>
</dbReference>
<dbReference type="Gene3D" id="1.10.10.10">
    <property type="entry name" value="Winged helix-like DNA-binding domain superfamily/Winged helix DNA-binding domain"/>
    <property type="match status" value="1"/>
</dbReference>
<evidence type="ECO:0000313" key="2">
    <source>
        <dbReference type="EMBL" id="SFL13099.1"/>
    </source>
</evidence>
<dbReference type="GO" id="GO:0003677">
    <property type="term" value="F:DNA binding"/>
    <property type="evidence" value="ECO:0007669"/>
    <property type="project" value="UniProtKB-KW"/>
</dbReference>
<name>A0A1I4F6F5_9HYPH</name>
<dbReference type="EMBL" id="FOSK01000017">
    <property type="protein sequence ID" value="SFL13099.1"/>
    <property type="molecule type" value="Genomic_DNA"/>
</dbReference>
<organism evidence="2 3">
    <name type="scientific">Pseudovibrio ascidiaceicola</name>
    <dbReference type="NCBI Taxonomy" id="285279"/>
    <lineage>
        <taxon>Bacteria</taxon>
        <taxon>Pseudomonadati</taxon>
        <taxon>Pseudomonadota</taxon>
        <taxon>Alphaproteobacteria</taxon>
        <taxon>Hyphomicrobiales</taxon>
        <taxon>Stappiaceae</taxon>
        <taxon>Pseudovibrio</taxon>
    </lineage>
</organism>
<dbReference type="PRINTS" id="PR00038">
    <property type="entry name" value="HTHLUXR"/>
</dbReference>
<dbReference type="InterPro" id="IPR016032">
    <property type="entry name" value="Sig_transdc_resp-reg_C-effctor"/>
</dbReference>
<evidence type="ECO:0000259" key="1">
    <source>
        <dbReference type="PROSITE" id="PS50043"/>
    </source>
</evidence>
<accession>A0A1I4F6F5</accession>
<dbReference type="CDD" id="cd06170">
    <property type="entry name" value="LuxR_C_like"/>
    <property type="match status" value="1"/>
</dbReference>
<dbReference type="SMART" id="SM00421">
    <property type="entry name" value="HTH_LUXR"/>
    <property type="match status" value="1"/>
</dbReference>
<dbReference type="Pfam" id="PF00196">
    <property type="entry name" value="GerE"/>
    <property type="match status" value="1"/>
</dbReference>
<feature type="domain" description="HTH luxR-type" evidence="1">
    <location>
        <begin position="306"/>
        <end position="371"/>
    </location>
</feature>
<dbReference type="InterPro" id="IPR036388">
    <property type="entry name" value="WH-like_DNA-bd_sf"/>
</dbReference>
<dbReference type="PROSITE" id="PS50043">
    <property type="entry name" value="HTH_LUXR_2"/>
    <property type="match status" value="1"/>
</dbReference>
<keyword evidence="2" id="KW-0238">DNA-binding</keyword>